<dbReference type="PRINTS" id="PR00038">
    <property type="entry name" value="HTHLUXR"/>
</dbReference>
<dbReference type="InterPro" id="IPR036388">
    <property type="entry name" value="WH-like_DNA-bd_sf"/>
</dbReference>
<dbReference type="InterPro" id="IPR000792">
    <property type="entry name" value="Tscrpt_reg_LuxR_C"/>
</dbReference>
<dbReference type="SUPFAM" id="SSF52540">
    <property type="entry name" value="P-loop containing nucleoside triphosphate hydrolases"/>
    <property type="match status" value="1"/>
</dbReference>
<proteinExistence type="predicted"/>
<dbReference type="PANTHER" id="PTHR44688:SF16">
    <property type="entry name" value="DNA-BINDING TRANSCRIPTIONAL ACTIVATOR DEVR_DOSR"/>
    <property type="match status" value="1"/>
</dbReference>
<keyword evidence="2" id="KW-0238">DNA-binding</keyword>
<dbReference type="GO" id="GO:0006355">
    <property type="term" value="P:regulation of DNA-templated transcription"/>
    <property type="evidence" value="ECO:0007669"/>
    <property type="project" value="InterPro"/>
</dbReference>
<dbReference type="AlphaFoldDB" id="A0A9X1M6J8"/>
<name>A0A9X1M6J8_9MICC</name>
<evidence type="ECO:0000256" key="3">
    <source>
        <dbReference type="ARBA" id="ARBA00023163"/>
    </source>
</evidence>
<keyword evidence="7" id="KW-1185">Reference proteome</keyword>
<feature type="domain" description="HTH luxR-type" evidence="4">
    <location>
        <begin position="794"/>
        <end position="859"/>
    </location>
</feature>
<protein>
    <submittedName>
        <fullName evidence="5">LuxR C-terminal-related transcriptional regulator</fullName>
    </submittedName>
</protein>
<sequence>METSAAHPQPAAAPSARGTLPALIPRPHLLERLGGTTGPVLIAAPPGYGKTTLLRQWSGTLRPQPVWVVPRDGGTVWPAIMAGLQAARVVPEGNAGALQPPGGLDDALAFLTRKLTGSRIRLVFDAVEGFRAAERESWFRALLNRDPVPFQVIVATRDSTAIDATDARLAFRLLDLRAEDLAFSAAETSALAALAVPGAGQRTVRQIHSDCGGWPACTALALGYLQGDRSPARPAVEDRSGTIAAYLDRTVLPALTLTEIRVIAAACICGTSEPAQAAALCGVPDAGTILGRLATQGLIQRRGQQAFVLRPVLRQHLLQMLWRADPAGLRRLHRRASSWHSTAGSAAACLRHAAASGEGPHLAAVLAHHGADLVHSGESDAVLAALSLLGDAEVTSDGRLSLIASLAHSVQLEPTAASRYLQAADLAWRSAMPRESEALRELVQARSTLFSSGWSRPFPGSGVRPAALSAAALPGIRIEATLANAVALLGSGRYSAAQESAAKALSEAAAVHNGYLAGRSLFDQAIGAQLQGNNRRAAGLLRDARARSPARVRQPGPRHAAVSLVYAGQALLRLEPVSAHNLAVDAAGNLDALEPTPAGLGAAMRSAAALLEAGALFDLGEVQRGLDGLLAARLMLDPEAPFAGALSAWTALIEHSAALSHGYPRRAGEVLDWAQRPLGGTAELCLLRAAAADSAGRAESAAHHLRQLREESLPALLAWTAVEVPLLECLTALRNGQRARAVGHLSLALRKAVDLDVLRPLAGAGPEVRSLLMERVGGHGPEAAAVRTVLQQRTPENISALTPRELEILTLLPSHLSLRQVAEDLQLSVNTVKTHVRILYSKLGVTNRHDAVEAAFRHGHVA</sequence>
<reference evidence="5" key="1">
    <citation type="submission" date="2021-10" db="EMBL/GenBank/DDBJ databases">
        <title>Novel species in genus Arthrobacter.</title>
        <authorList>
            <person name="Liu Y."/>
        </authorList>
    </citation>
    <scope>NUCLEOTIDE SEQUENCE</scope>
    <source>
        <strain evidence="5">Zg-Y462</strain>
        <strain evidence="7">zg-Y462</strain>
    </source>
</reference>
<dbReference type="SMART" id="SM00421">
    <property type="entry name" value="HTH_LUXR"/>
    <property type="match status" value="1"/>
</dbReference>
<evidence type="ECO:0000313" key="8">
    <source>
        <dbReference type="Proteomes" id="UP001155145"/>
    </source>
</evidence>
<keyword evidence="1" id="KW-0805">Transcription regulation</keyword>
<dbReference type="PANTHER" id="PTHR44688">
    <property type="entry name" value="DNA-BINDING TRANSCRIPTIONAL ACTIVATOR DEVR_DOSR"/>
    <property type="match status" value="1"/>
</dbReference>
<evidence type="ECO:0000313" key="6">
    <source>
        <dbReference type="EMBL" id="UON93373.1"/>
    </source>
</evidence>
<gene>
    <name evidence="5" type="ORF">LJ755_03545</name>
    <name evidence="6" type="ORF">MUK71_07150</name>
</gene>
<accession>A0A9X1M6J8</accession>
<dbReference type="SUPFAM" id="SSF46894">
    <property type="entry name" value="C-terminal effector domain of the bipartite response regulators"/>
    <property type="match status" value="1"/>
</dbReference>
<evidence type="ECO:0000313" key="7">
    <source>
        <dbReference type="Proteomes" id="UP000829758"/>
    </source>
</evidence>
<dbReference type="EMBL" id="CP094984">
    <property type="protein sequence ID" value="UON93373.1"/>
    <property type="molecule type" value="Genomic_DNA"/>
</dbReference>
<evidence type="ECO:0000313" key="5">
    <source>
        <dbReference type="EMBL" id="MCC3271802.1"/>
    </source>
</evidence>
<dbReference type="InterPro" id="IPR016032">
    <property type="entry name" value="Sig_transdc_resp-reg_C-effctor"/>
</dbReference>
<organism evidence="5 8">
    <name type="scientific">Arthrobacter zhangbolii</name>
    <dbReference type="NCBI Taxonomy" id="2886936"/>
    <lineage>
        <taxon>Bacteria</taxon>
        <taxon>Bacillati</taxon>
        <taxon>Actinomycetota</taxon>
        <taxon>Actinomycetes</taxon>
        <taxon>Micrococcales</taxon>
        <taxon>Micrococcaceae</taxon>
        <taxon>Arthrobacter</taxon>
    </lineage>
</organism>
<dbReference type="Gene3D" id="1.10.10.10">
    <property type="entry name" value="Winged helix-like DNA-binding domain superfamily/Winged helix DNA-binding domain"/>
    <property type="match status" value="1"/>
</dbReference>
<dbReference type="RefSeq" id="WP_227927994.1">
    <property type="nucleotide sequence ID" value="NZ_CP094984.1"/>
</dbReference>
<dbReference type="InterPro" id="IPR027417">
    <property type="entry name" value="P-loop_NTPase"/>
</dbReference>
<evidence type="ECO:0000256" key="2">
    <source>
        <dbReference type="ARBA" id="ARBA00023125"/>
    </source>
</evidence>
<evidence type="ECO:0000259" key="4">
    <source>
        <dbReference type="PROSITE" id="PS50043"/>
    </source>
</evidence>
<dbReference type="CDD" id="cd06170">
    <property type="entry name" value="LuxR_C_like"/>
    <property type="match status" value="1"/>
</dbReference>
<evidence type="ECO:0000256" key="1">
    <source>
        <dbReference type="ARBA" id="ARBA00023015"/>
    </source>
</evidence>
<dbReference type="Proteomes" id="UP001155145">
    <property type="component" value="Unassembled WGS sequence"/>
</dbReference>
<dbReference type="PROSITE" id="PS50043">
    <property type="entry name" value="HTH_LUXR_2"/>
    <property type="match status" value="1"/>
</dbReference>
<dbReference type="Proteomes" id="UP000829758">
    <property type="component" value="Chromosome"/>
</dbReference>
<dbReference type="Pfam" id="PF00196">
    <property type="entry name" value="GerE"/>
    <property type="match status" value="1"/>
</dbReference>
<dbReference type="GO" id="GO:0003677">
    <property type="term" value="F:DNA binding"/>
    <property type="evidence" value="ECO:0007669"/>
    <property type="project" value="UniProtKB-KW"/>
</dbReference>
<keyword evidence="3" id="KW-0804">Transcription</keyword>
<dbReference type="EMBL" id="JAJFZT010000001">
    <property type="protein sequence ID" value="MCC3271802.1"/>
    <property type="molecule type" value="Genomic_DNA"/>
</dbReference>